<dbReference type="RefSeq" id="WP_128389894.1">
    <property type="nucleotide sequence ID" value="NZ_SBII01000006.1"/>
</dbReference>
<keyword evidence="1" id="KW-0472">Membrane</keyword>
<dbReference type="PANTHER" id="PTHR30329:SF21">
    <property type="entry name" value="LIPOPROTEIN YIAD-RELATED"/>
    <property type="match status" value="1"/>
</dbReference>
<dbReference type="AlphaFoldDB" id="A0A444HAN5"/>
<dbReference type="Proteomes" id="UP000287527">
    <property type="component" value="Unassembled WGS sequence"/>
</dbReference>
<reference evidence="5 6" key="1">
    <citation type="submission" date="2019-01" db="EMBL/GenBank/DDBJ databases">
        <title>Flavobacterium sp. nov.,isolated from freshwater.</title>
        <authorList>
            <person name="Zhang R."/>
            <person name="Du Z.-J."/>
        </authorList>
    </citation>
    <scope>NUCLEOTIDE SEQUENCE [LARGE SCALE GENOMIC DNA]</scope>
    <source>
        <strain evidence="5 6">1E403</strain>
    </source>
</reference>
<evidence type="ECO:0000256" key="2">
    <source>
        <dbReference type="SAM" id="Coils"/>
    </source>
</evidence>
<dbReference type="SUPFAM" id="SSF103088">
    <property type="entry name" value="OmpA-like"/>
    <property type="match status" value="1"/>
</dbReference>
<dbReference type="InterPro" id="IPR036737">
    <property type="entry name" value="OmpA-like_sf"/>
</dbReference>
<protein>
    <submittedName>
        <fullName evidence="5">Cell envelope biogenesis protein OmpA</fullName>
    </submittedName>
</protein>
<dbReference type="InterPro" id="IPR006665">
    <property type="entry name" value="OmpA-like"/>
</dbReference>
<comment type="caution">
    <text evidence="5">The sequence shown here is derived from an EMBL/GenBank/DDBJ whole genome shotgun (WGS) entry which is preliminary data.</text>
</comment>
<dbReference type="EMBL" id="SBII01000006">
    <property type="protein sequence ID" value="RWX00267.1"/>
    <property type="molecule type" value="Genomic_DNA"/>
</dbReference>
<name>A0A444HAN5_9FLAO</name>
<dbReference type="PROSITE" id="PS51257">
    <property type="entry name" value="PROKAR_LIPOPROTEIN"/>
    <property type="match status" value="1"/>
</dbReference>
<feature type="domain" description="OmpA-like" evidence="4">
    <location>
        <begin position="186"/>
        <end position="309"/>
    </location>
</feature>
<dbReference type="InterPro" id="IPR050330">
    <property type="entry name" value="Bact_OuterMem_StrucFunc"/>
</dbReference>
<dbReference type="Gene3D" id="3.30.1330.60">
    <property type="entry name" value="OmpA-like domain"/>
    <property type="match status" value="1"/>
</dbReference>
<feature type="compositionally biased region" description="Polar residues" evidence="3">
    <location>
        <begin position="80"/>
        <end position="107"/>
    </location>
</feature>
<organism evidence="5 6">
    <name type="scientific">Flavobacterium cerinum</name>
    <dbReference type="NCBI Taxonomy" id="2502784"/>
    <lineage>
        <taxon>Bacteria</taxon>
        <taxon>Pseudomonadati</taxon>
        <taxon>Bacteroidota</taxon>
        <taxon>Flavobacteriia</taxon>
        <taxon>Flavobacteriales</taxon>
        <taxon>Flavobacteriaceae</taxon>
        <taxon>Flavobacterium</taxon>
    </lineage>
</organism>
<keyword evidence="2" id="KW-0175">Coiled coil</keyword>
<dbReference type="OrthoDB" id="9815217at2"/>
<accession>A0A444HAN5</accession>
<feature type="region of interest" description="Disordered" evidence="3">
    <location>
        <begin position="78"/>
        <end position="109"/>
    </location>
</feature>
<evidence type="ECO:0000256" key="1">
    <source>
        <dbReference type="PROSITE-ProRule" id="PRU00473"/>
    </source>
</evidence>
<keyword evidence="6" id="KW-1185">Reference proteome</keyword>
<evidence type="ECO:0000313" key="6">
    <source>
        <dbReference type="Proteomes" id="UP000287527"/>
    </source>
</evidence>
<dbReference type="PROSITE" id="PS51123">
    <property type="entry name" value="OMPA_2"/>
    <property type="match status" value="1"/>
</dbReference>
<dbReference type="Pfam" id="PF00691">
    <property type="entry name" value="OmpA"/>
    <property type="match status" value="1"/>
</dbReference>
<evidence type="ECO:0000256" key="3">
    <source>
        <dbReference type="SAM" id="MobiDB-lite"/>
    </source>
</evidence>
<dbReference type="CDD" id="cd07185">
    <property type="entry name" value="OmpA_C-like"/>
    <property type="match status" value="1"/>
</dbReference>
<dbReference type="GO" id="GO:0016020">
    <property type="term" value="C:membrane"/>
    <property type="evidence" value="ECO:0007669"/>
    <property type="project" value="UniProtKB-UniRule"/>
</dbReference>
<dbReference type="PANTHER" id="PTHR30329">
    <property type="entry name" value="STATOR ELEMENT OF FLAGELLAR MOTOR COMPLEX"/>
    <property type="match status" value="1"/>
</dbReference>
<proteinExistence type="predicted"/>
<feature type="coiled-coil region" evidence="2">
    <location>
        <begin position="112"/>
        <end position="167"/>
    </location>
</feature>
<sequence>MIKKISVGLLLLALTTSCVSKKVYTDLETKYADLKKENRQLSDENTKVGKERNELDLKSKDLQAQLDKLKAERDKLSKDYASTKSGLDNLQSSYNNLEKSSGETNESISKKNRELLAELEAKGKALAAEQERLNKLKSELQERSHRVDELEGMIAAQEAGLKKLKETLSKALNGFEGKGLTVEQKNGKVYVSMENKLLFGSGSWTVGAEGKKAVVEVGKVLAANPDISVLIEGHTDNAAYAGSGQIADNWDLSTKRATAIVHILKENKGVKPQSLTAAGRSEFVPVAGNDTAEGKSKNRRIEIILTPKLDEISKMLNEI</sequence>
<evidence type="ECO:0000259" key="4">
    <source>
        <dbReference type="PROSITE" id="PS51123"/>
    </source>
</evidence>
<dbReference type="Gene3D" id="6.10.250.3110">
    <property type="match status" value="1"/>
</dbReference>
<gene>
    <name evidence="5" type="ORF">EPI11_10165</name>
</gene>
<evidence type="ECO:0000313" key="5">
    <source>
        <dbReference type="EMBL" id="RWX00267.1"/>
    </source>
</evidence>